<reference evidence="7 8" key="1">
    <citation type="journal article" date="2019" name="Int. J. Syst. Evol. Microbiol.">
        <title>The Global Catalogue of Microorganisms (GCM) 10K type strain sequencing project: providing services to taxonomists for standard genome sequencing and annotation.</title>
        <authorList>
            <consortium name="The Broad Institute Genomics Platform"/>
            <consortium name="The Broad Institute Genome Sequencing Center for Infectious Disease"/>
            <person name="Wu L."/>
            <person name="Ma J."/>
        </authorList>
    </citation>
    <scope>NUCLEOTIDE SEQUENCE [LARGE SCALE GENOMIC DNA]</scope>
    <source>
        <strain evidence="7 8">GX26</strain>
    </source>
</reference>
<evidence type="ECO:0000259" key="6">
    <source>
        <dbReference type="PROSITE" id="PS51387"/>
    </source>
</evidence>
<dbReference type="Pfam" id="PF01565">
    <property type="entry name" value="FAD_binding_4"/>
    <property type="match status" value="1"/>
</dbReference>
<sequence length="470" mass="49804">MSTHRSIIDESVLRTLRARVAGDVLTPDEDGYDEACTLWNAAVDRAPGVFVRAHTADDVATAIAAAREHDLPLGVRGGGHHVTGSALVDDGIVVDCTELTDVTIDPDAKTARVEPGARVSDVLAPAQEHGLAPVAGSAAQTGIAGSTLAGGIGWLRREHGLGVDALRSVDLVTADGDRITASATEHSDLFWGIRGAGSNFGVVTSFELELAAVGPEVAIAQPIYALEDAASVLAAYREWAADAPRAVTTLVALMHVPPLPVVPEEAVGAPVVMLFGVYAGDVEDGEAALAPLREFGDPIMDMSGPQPLAGVHEIARDLFPDGRRYSWHSIYATDLADDAIETLVDALANAPTEQCELGVWHLGGAIADVDDDATAFGFRDPEFMLAVDAAWEDPDDDATAIEWARDTWTELRAQAATVDGFYPGFPGFVDDHDERARMAYGDNLDRLRDLKAEYDPENVFASNLNVEPAN</sequence>
<keyword evidence="3" id="KW-0285">Flavoprotein</keyword>
<feature type="domain" description="FAD-binding PCMH-type" evidence="6">
    <location>
        <begin position="43"/>
        <end position="213"/>
    </location>
</feature>
<dbReference type="InterPro" id="IPR006093">
    <property type="entry name" value="Oxy_OxRdtase_FAD_BS"/>
</dbReference>
<evidence type="ECO:0000313" key="7">
    <source>
        <dbReference type="EMBL" id="MFC6951800.1"/>
    </source>
</evidence>
<dbReference type="Gene3D" id="3.40.462.20">
    <property type="match status" value="1"/>
</dbReference>
<dbReference type="RefSeq" id="WP_336348813.1">
    <property type="nucleotide sequence ID" value="NZ_JAZAQL010000001.1"/>
</dbReference>
<comment type="cofactor">
    <cofactor evidence="1">
        <name>FAD</name>
        <dbReference type="ChEBI" id="CHEBI:57692"/>
    </cofactor>
</comment>
<dbReference type="InterPro" id="IPR016167">
    <property type="entry name" value="FAD-bd_PCMH_sub1"/>
</dbReference>
<dbReference type="EMBL" id="JBHSXN010000001">
    <property type="protein sequence ID" value="MFC6951800.1"/>
    <property type="molecule type" value="Genomic_DNA"/>
</dbReference>
<dbReference type="PANTHER" id="PTHR42973">
    <property type="entry name" value="BINDING OXIDOREDUCTASE, PUTATIVE (AFU_ORTHOLOGUE AFUA_1G17690)-RELATED"/>
    <property type="match status" value="1"/>
</dbReference>
<dbReference type="Pfam" id="PF08031">
    <property type="entry name" value="BBE"/>
    <property type="match status" value="1"/>
</dbReference>
<comment type="caution">
    <text evidence="7">The sequence shown here is derived from an EMBL/GenBank/DDBJ whole genome shotgun (WGS) entry which is preliminary data.</text>
</comment>
<dbReference type="Proteomes" id="UP001596395">
    <property type="component" value="Unassembled WGS sequence"/>
</dbReference>
<proteinExistence type="inferred from homology"/>
<organism evidence="7 8">
    <name type="scientific">Halorubellus litoreus</name>
    <dbReference type="NCBI Taxonomy" id="755308"/>
    <lineage>
        <taxon>Archaea</taxon>
        <taxon>Methanobacteriati</taxon>
        <taxon>Methanobacteriota</taxon>
        <taxon>Stenosarchaea group</taxon>
        <taxon>Halobacteria</taxon>
        <taxon>Halobacteriales</taxon>
        <taxon>Halorubellaceae</taxon>
        <taxon>Halorubellus</taxon>
    </lineage>
</organism>
<dbReference type="InterPro" id="IPR016166">
    <property type="entry name" value="FAD-bd_PCMH"/>
</dbReference>
<evidence type="ECO:0000256" key="1">
    <source>
        <dbReference type="ARBA" id="ARBA00001974"/>
    </source>
</evidence>
<evidence type="ECO:0000313" key="8">
    <source>
        <dbReference type="Proteomes" id="UP001596395"/>
    </source>
</evidence>
<dbReference type="PROSITE" id="PS51387">
    <property type="entry name" value="FAD_PCMH"/>
    <property type="match status" value="1"/>
</dbReference>
<dbReference type="Gene3D" id="3.30.43.10">
    <property type="entry name" value="Uridine Diphospho-n-acetylenolpyruvylglucosamine Reductase, domain 2"/>
    <property type="match status" value="1"/>
</dbReference>
<keyword evidence="4" id="KW-0274">FAD</keyword>
<dbReference type="InterPro" id="IPR006094">
    <property type="entry name" value="Oxid_FAD_bind_N"/>
</dbReference>
<dbReference type="AlphaFoldDB" id="A0ABD5VCA3"/>
<dbReference type="SUPFAM" id="SSF56176">
    <property type="entry name" value="FAD-binding/transporter-associated domain-like"/>
    <property type="match status" value="1"/>
</dbReference>
<dbReference type="Gene3D" id="3.30.465.10">
    <property type="match status" value="1"/>
</dbReference>
<protein>
    <submittedName>
        <fullName evidence="7">FAD-binding oxidoreductase</fullName>
    </submittedName>
</protein>
<comment type="similarity">
    <text evidence="2">Belongs to the oxygen-dependent FAD-linked oxidoreductase family.</text>
</comment>
<evidence type="ECO:0000256" key="3">
    <source>
        <dbReference type="ARBA" id="ARBA00022630"/>
    </source>
</evidence>
<gene>
    <name evidence="7" type="ORF">ACFQGB_02890</name>
</gene>
<dbReference type="InterPro" id="IPR016169">
    <property type="entry name" value="FAD-bd_PCMH_sub2"/>
</dbReference>
<keyword evidence="5" id="KW-0560">Oxidoreductase</keyword>
<dbReference type="InterPro" id="IPR050416">
    <property type="entry name" value="FAD-linked_Oxidoreductase"/>
</dbReference>
<dbReference type="InterPro" id="IPR012951">
    <property type="entry name" value="BBE"/>
</dbReference>
<evidence type="ECO:0000256" key="2">
    <source>
        <dbReference type="ARBA" id="ARBA00005466"/>
    </source>
</evidence>
<accession>A0ABD5VCA3</accession>
<evidence type="ECO:0000256" key="5">
    <source>
        <dbReference type="ARBA" id="ARBA00023002"/>
    </source>
</evidence>
<dbReference type="InterPro" id="IPR036318">
    <property type="entry name" value="FAD-bd_PCMH-like_sf"/>
</dbReference>
<dbReference type="GO" id="GO:0016491">
    <property type="term" value="F:oxidoreductase activity"/>
    <property type="evidence" value="ECO:0007669"/>
    <property type="project" value="UniProtKB-KW"/>
</dbReference>
<keyword evidence="8" id="KW-1185">Reference proteome</keyword>
<dbReference type="PROSITE" id="PS00862">
    <property type="entry name" value="OX2_COVAL_FAD"/>
    <property type="match status" value="1"/>
</dbReference>
<dbReference type="PANTHER" id="PTHR42973:SF39">
    <property type="entry name" value="FAD-BINDING PCMH-TYPE DOMAIN-CONTAINING PROTEIN"/>
    <property type="match status" value="1"/>
</dbReference>
<evidence type="ECO:0000256" key="4">
    <source>
        <dbReference type="ARBA" id="ARBA00022827"/>
    </source>
</evidence>
<name>A0ABD5VCA3_9EURY</name>